<name>A0A8J4BTB5_9CHLO</name>
<organism evidence="3 4">
    <name type="scientific">Volvox africanus</name>
    <dbReference type="NCBI Taxonomy" id="51714"/>
    <lineage>
        <taxon>Eukaryota</taxon>
        <taxon>Viridiplantae</taxon>
        <taxon>Chlorophyta</taxon>
        <taxon>core chlorophytes</taxon>
        <taxon>Chlorophyceae</taxon>
        <taxon>CS clade</taxon>
        <taxon>Chlamydomonadales</taxon>
        <taxon>Volvocaceae</taxon>
        <taxon>Volvox</taxon>
    </lineage>
</organism>
<proteinExistence type="predicted"/>
<dbReference type="PROSITE" id="PS00636">
    <property type="entry name" value="DNAJ_1"/>
    <property type="match status" value="1"/>
</dbReference>
<dbReference type="GO" id="GO:0005737">
    <property type="term" value="C:cytoplasm"/>
    <property type="evidence" value="ECO:0007669"/>
    <property type="project" value="TreeGrafter"/>
</dbReference>
<dbReference type="CDD" id="cd06257">
    <property type="entry name" value="DnaJ"/>
    <property type="match status" value="1"/>
</dbReference>
<gene>
    <name evidence="3" type="ORF">Vafri_21575</name>
</gene>
<accession>A0A8J4BTB5</accession>
<dbReference type="InterPro" id="IPR001623">
    <property type="entry name" value="DnaJ_domain"/>
</dbReference>
<dbReference type="PROSITE" id="PS50076">
    <property type="entry name" value="DNAJ_2"/>
    <property type="match status" value="1"/>
</dbReference>
<dbReference type="AlphaFoldDB" id="A0A8J4BTB5"/>
<dbReference type="Pfam" id="PF00226">
    <property type="entry name" value="DnaJ"/>
    <property type="match status" value="1"/>
</dbReference>
<evidence type="ECO:0000256" key="1">
    <source>
        <dbReference type="SAM" id="MobiDB-lite"/>
    </source>
</evidence>
<dbReference type="SMART" id="SM00271">
    <property type="entry name" value="DnaJ"/>
    <property type="match status" value="1"/>
</dbReference>
<keyword evidence="4" id="KW-1185">Reference proteome</keyword>
<dbReference type="InterPro" id="IPR036869">
    <property type="entry name" value="J_dom_sf"/>
</dbReference>
<dbReference type="PRINTS" id="PR00625">
    <property type="entry name" value="JDOMAIN"/>
</dbReference>
<dbReference type="PANTHER" id="PTHR45504">
    <property type="entry name" value="CHAPERONE DNAJ-DOMAIN SUPERFAMILY PROTEIN"/>
    <property type="match status" value="1"/>
</dbReference>
<evidence type="ECO:0000313" key="4">
    <source>
        <dbReference type="Proteomes" id="UP000747399"/>
    </source>
</evidence>
<dbReference type="EMBL" id="BNCO01000113">
    <property type="protein sequence ID" value="GIL68287.1"/>
    <property type="molecule type" value="Genomic_DNA"/>
</dbReference>
<protein>
    <recommendedName>
        <fullName evidence="2">J domain-containing protein</fullName>
    </recommendedName>
</protein>
<comment type="caution">
    <text evidence="3">The sequence shown here is derived from an EMBL/GenBank/DDBJ whole genome shotgun (WGS) entry which is preliminary data.</text>
</comment>
<dbReference type="SUPFAM" id="SSF46565">
    <property type="entry name" value="Chaperone J-domain"/>
    <property type="match status" value="1"/>
</dbReference>
<dbReference type="PANTHER" id="PTHR45504:SF3">
    <property type="entry name" value="CHAPERONE DNAJ-DOMAIN SUPERFAMILY PROTEIN"/>
    <property type="match status" value="1"/>
</dbReference>
<feature type="domain" description="J" evidence="2">
    <location>
        <begin position="24"/>
        <end position="89"/>
    </location>
</feature>
<dbReference type="GO" id="GO:0005634">
    <property type="term" value="C:nucleus"/>
    <property type="evidence" value="ECO:0007669"/>
    <property type="project" value="TreeGrafter"/>
</dbReference>
<dbReference type="Gene3D" id="1.10.287.110">
    <property type="entry name" value="DnaJ domain"/>
    <property type="match status" value="1"/>
</dbReference>
<dbReference type="InterPro" id="IPR018253">
    <property type="entry name" value="DnaJ_domain_CS"/>
</dbReference>
<reference evidence="3" key="1">
    <citation type="journal article" date="2021" name="Proc. Natl. Acad. Sci. U.S.A.">
        <title>Three genomes in the algal genus Volvox reveal the fate of a haploid sex-determining region after a transition to homothallism.</title>
        <authorList>
            <person name="Yamamoto K."/>
            <person name="Hamaji T."/>
            <person name="Kawai-Toyooka H."/>
            <person name="Matsuzaki R."/>
            <person name="Takahashi F."/>
            <person name="Nishimura Y."/>
            <person name="Kawachi M."/>
            <person name="Noguchi H."/>
            <person name="Minakuchi Y."/>
            <person name="Umen J.G."/>
            <person name="Toyoda A."/>
            <person name="Nozaki H."/>
        </authorList>
    </citation>
    <scope>NUCLEOTIDE SEQUENCE</scope>
    <source>
        <strain evidence="3">NIES-3780</strain>
    </source>
</reference>
<dbReference type="Proteomes" id="UP000747399">
    <property type="component" value="Unassembled WGS sequence"/>
</dbReference>
<evidence type="ECO:0000313" key="3">
    <source>
        <dbReference type="EMBL" id="GIL68287.1"/>
    </source>
</evidence>
<sequence>MCVSSKGAMASGPCHTDRVGTAPNLYEVLGVSMKATTEEIRLSYLKLARLWHPDRHANAEYAKRAFQSIQCAYEVLSDERRRADYDLQWLQLLDVEDYLDRFKEFILTANGLGMTVGSLAQGSEQGGGPQAGDTERGTAVAHCHPTIRAA</sequence>
<evidence type="ECO:0000259" key="2">
    <source>
        <dbReference type="PROSITE" id="PS50076"/>
    </source>
</evidence>
<feature type="region of interest" description="Disordered" evidence="1">
    <location>
        <begin position="120"/>
        <end position="139"/>
    </location>
</feature>